<organism evidence="18 19">
    <name type="scientific">Wenjunlia tyrosinilytica</name>
    <dbReference type="NCBI Taxonomy" id="1544741"/>
    <lineage>
        <taxon>Bacteria</taxon>
        <taxon>Bacillati</taxon>
        <taxon>Actinomycetota</taxon>
        <taxon>Actinomycetes</taxon>
        <taxon>Kitasatosporales</taxon>
        <taxon>Streptomycetaceae</taxon>
        <taxon>Wenjunlia</taxon>
    </lineage>
</organism>
<comment type="catalytic activity">
    <reaction evidence="13 14">
        <text>a fatty acyl-[ACP] + malonyl-[ACP] + H(+) = a 3-oxoacyl-[ACP] + holo-[ACP] + CO2</text>
        <dbReference type="Rhea" id="RHEA:22836"/>
        <dbReference type="Rhea" id="RHEA-COMP:9623"/>
        <dbReference type="Rhea" id="RHEA-COMP:9685"/>
        <dbReference type="Rhea" id="RHEA-COMP:9916"/>
        <dbReference type="Rhea" id="RHEA-COMP:14125"/>
        <dbReference type="ChEBI" id="CHEBI:15378"/>
        <dbReference type="ChEBI" id="CHEBI:16526"/>
        <dbReference type="ChEBI" id="CHEBI:64479"/>
        <dbReference type="ChEBI" id="CHEBI:78449"/>
        <dbReference type="ChEBI" id="CHEBI:78776"/>
        <dbReference type="ChEBI" id="CHEBI:138651"/>
    </reaction>
</comment>
<dbReference type="PANTHER" id="PTHR11712">
    <property type="entry name" value="POLYKETIDE SYNTHASE-RELATED"/>
    <property type="match status" value="1"/>
</dbReference>
<evidence type="ECO:0000256" key="2">
    <source>
        <dbReference type="ARBA" id="ARBA00008467"/>
    </source>
</evidence>
<feature type="domain" description="Ketosynthase family 3 (KS3)" evidence="17">
    <location>
        <begin position="5"/>
        <end position="420"/>
    </location>
</feature>
<dbReference type="GO" id="GO:0006633">
    <property type="term" value="P:fatty acid biosynthetic process"/>
    <property type="evidence" value="ECO:0007669"/>
    <property type="project" value="UniProtKB-UniRule"/>
</dbReference>
<evidence type="ECO:0000256" key="11">
    <source>
        <dbReference type="ARBA" id="ARBA00024006"/>
    </source>
</evidence>
<dbReference type="SUPFAM" id="SSF53901">
    <property type="entry name" value="Thiolase-like"/>
    <property type="match status" value="2"/>
</dbReference>
<dbReference type="Pfam" id="PF00109">
    <property type="entry name" value="ketoacyl-synt"/>
    <property type="match status" value="1"/>
</dbReference>
<proteinExistence type="inferred from homology"/>
<gene>
    <name evidence="18" type="ORF">GCM10012280_02730</name>
</gene>
<dbReference type="Proteomes" id="UP000641932">
    <property type="component" value="Unassembled WGS sequence"/>
</dbReference>
<dbReference type="GO" id="GO:0005829">
    <property type="term" value="C:cytosol"/>
    <property type="evidence" value="ECO:0007669"/>
    <property type="project" value="TreeGrafter"/>
</dbReference>
<evidence type="ECO:0000256" key="4">
    <source>
        <dbReference type="ARBA" id="ARBA00014657"/>
    </source>
</evidence>
<reference evidence="18" key="1">
    <citation type="journal article" date="2014" name="Int. J. Syst. Evol. Microbiol.">
        <title>Complete genome sequence of Corynebacterium casei LMG S-19264T (=DSM 44701T), isolated from a smear-ripened cheese.</title>
        <authorList>
            <consortium name="US DOE Joint Genome Institute (JGI-PGF)"/>
            <person name="Walter F."/>
            <person name="Albersmeier A."/>
            <person name="Kalinowski J."/>
            <person name="Ruckert C."/>
        </authorList>
    </citation>
    <scope>NUCLEOTIDE SEQUENCE</scope>
    <source>
        <strain evidence="18">CGMCC 4.7201</strain>
    </source>
</reference>
<keyword evidence="19" id="KW-1185">Reference proteome</keyword>
<evidence type="ECO:0000256" key="15">
    <source>
        <dbReference type="PIRSR" id="PIRSR000447-1"/>
    </source>
</evidence>
<comment type="similarity">
    <text evidence="2 14 16">Belongs to the thiolase-like superfamily. Beta-ketoacyl-ACP synthases family.</text>
</comment>
<dbReference type="InterPro" id="IPR016039">
    <property type="entry name" value="Thiolase-like"/>
</dbReference>
<evidence type="ECO:0000256" key="16">
    <source>
        <dbReference type="RuleBase" id="RU003694"/>
    </source>
</evidence>
<dbReference type="FunFam" id="3.40.47.10:FF:000039">
    <property type="entry name" value="3-oxoacyl-[acyl-carrier-protein] synthase 2"/>
    <property type="match status" value="1"/>
</dbReference>
<sequence>MNATNRTVVVTGIGATTPLGGDSASTWDGLIAGKSGVKALEQEWAAELPVRIAAPVAVDPSEVLPRPLARKLDRSAQFALIAAREAWADAGFTAPADGSQVAPERLGAVIASGIGGVTTLLDQYDVLKEKGVRKVSPHTVPMLMPNGPAANVGLEIGAQAGVHTPVSACASGAEAIGYAIEMIRTGRADVVVAGGTEAAIHPLPIAAFANMMAMSKNNDDPQRASRPYDKARDGFVLGEGSGVVVLESAEHAAKRGARVYCEAVGQGLSADSHHIAQPEPTGRGVAAALQNLFDTGDVKPAEVVHINAHATSTPQGDTAEIKALRKVLGDDLDHVAISGTKSMTGHLLGGAGGIETVATVLALHHRTAPPTINVDDLDAEIEADADIVLGEPRALPEGTIVALNNSFGFGGHNVVLAFRRS</sequence>
<dbReference type="NCBIfam" id="NF005589">
    <property type="entry name" value="PRK07314.1"/>
    <property type="match status" value="1"/>
</dbReference>
<evidence type="ECO:0000259" key="17">
    <source>
        <dbReference type="PROSITE" id="PS52004"/>
    </source>
</evidence>
<evidence type="ECO:0000256" key="7">
    <source>
        <dbReference type="ARBA" id="ARBA00022832"/>
    </source>
</evidence>
<dbReference type="Gene3D" id="3.40.47.10">
    <property type="match status" value="1"/>
</dbReference>
<reference evidence="18" key="2">
    <citation type="submission" date="2020-09" db="EMBL/GenBank/DDBJ databases">
        <authorList>
            <person name="Sun Q."/>
            <person name="Zhou Y."/>
        </authorList>
    </citation>
    <scope>NUCLEOTIDE SEQUENCE</scope>
    <source>
        <strain evidence="18">CGMCC 4.7201</strain>
    </source>
</reference>
<dbReference type="SMART" id="SM00825">
    <property type="entry name" value="PKS_KS"/>
    <property type="match status" value="1"/>
</dbReference>
<keyword evidence="10 14" id="KW-0012">Acyltransferase</keyword>
<feature type="active site" description="For beta-ketoacyl synthase activity" evidence="15">
    <location>
        <position position="169"/>
    </location>
</feature>
<keyword evidence="5 14" id="KW-0444">Lipid biosynthesis</keyword>
<dbReference type="InterPro" id="IPR017568">
    <property type="entry name" value="3-oxoacyl-ACP_synth-2"/>
</dbReference>
<dbReference type="PROSITE" id="PS52004">
    <property type="entry name" value="KS3_2"/>
    <property type="match status" value="1"/>
</dbReference>
<dbReference type="PANTHER" id="PTHR11712:SF336">
    <property type="entry name" value="3-OXOACYL-[ACYL-CARRIER-PROTEIN] SYNTHASE, MITOCHONDRIAL"/>
    <property type="match status" value="1"/>
</dbReference>
<evidence type="ECO:0000256" key="13">
    <source>
        <dbReference type="ARBA" id="ARBA00047659"/>
    </source>
</evidence>
<dbReference type="InterPro" id="IPR020841">
    <property type="entry name" value="PKS_Beta-ketoAc_synthase_dom"/>
</dbReference>
<accession>A0A917ZCZ8</accession>
<evidence type="ECO:0000256" key="6">
    <source>
        <dbReference type="ARBA" id="ARBA00022679"/>
    </source>
</evidence>
<dbReference type="AlphaFoldDB" id="A0A917ZCZ8"/>
<evidence type="ECO:0000256" key="9">
    <source>
        <dbReference type="ARBA" id="ARBA00023160"/>
    </source>
</evidence>
<dbReference type="NCBIfam" id="TIGR03150">
    <property type="entry name" value="fabF"/>
    <property type="match status" value="1"/>
</dbReference>
<comment type="catalytic activity">
    <reaction evidence="12 14">
        <text>(9Z)-hexadecenoyl-[ACP] + malonyl-[ACP] + H(+) = 3-oxo-(11Z)-octadecenoyl-[ACP] + holo-[ACP] + CO2</text>
        <dbReference type="Rhea" id="RHEA:55040"/>
        <dbReference type="Rhea" id="RHEA-COMP:9623"/>
        <dbReference type="Rhea" id="RHEA-COMP:9685"/>
        <dbReference type="Rhea" id="RHEA-COMP:10800"/>
        <dbReference type="Rhea" id="RHEA-COMP:14074"/>
        <dbReference type="ChEBI" id="CHEBI:15378"/>
        <dbReference type="ChEBI" id="CHEBI:16526"/>
        <dbReference type="ChEBI" id="CHEBI:64479"/>
        <dbReference type="ChEBI" id="CHEBI:78449"/>
        <dbReference type="ChEBI" id="CHEBI:83989"/>
        <dbReference type="ChEBI" id="CHEBI:138538"/>
        <dbReference type="EC" id="2.3.1.179"/>
    </reaction>
</comment>
<dbReference type="RefSeq" id="WP_189129559.1">
    <property type="nucleotide sequence ID" value="NZ_BMMS01000001.1"/>
</dbReference>
<dbReference type="InterPro" id="IPR014030">
    <property type="entry name" value="Ketoacyl_synth_N"/>
</dbReference>
<dbReference type="PIRSF" id="PIRSF000447">
    <property type="entry name" value="KAS_II"/>
    <property type="match status" value="1"/>
</dbReference>
<keyword evidence="8" id="KW-0443">Lipid metabolism</keyword>
<keyword evidence="9 14" id="KW-0275">Fatty acid biosynthesis</keyword>
<evidence type="ECO:0000256" key="10">
    <source>
        <dbReference type="ARBA" id="ARBA00023315"/>
    </source>
</evidence>
<protein>
    <recommendedName>
        <fullName evidence="4 14">3-oxoacyl-[acyl-carrier-protein] synthase 2</fullName>
        <ecNumber evidence="3 14">2.3.1.179</ecNumber>
    </recommendedName>
</protein>
<evidence type="ECO:0000313" key="19">
    <source>
        <dbReference type="Proteomes" id="UP000641932"/>
    </source>
</evidence>
<evidence type="ECO:0000256" key="8">
    <source>
        <dbReference type="ARBA" id="ARBA00023098"/>
    </source>
</evidence>
<dbReference type="EC" id="2.3.1.179" evidence="3 14"/>
<evidence type="ECO:0000256" key="12">
    <source>
        <dbReference type="ARBA" id="ARBA00047318"/>
    </source>
</evidence>
<evidence type="ECO:0000256" key="14">
    <source>
        <dbReference type="PIRNR" id="PIRNR000447"/>
    </source>
</evidence>
<comment type="function">
    <text evidence="11 14">Involved in the type II fatty acid elongation cycle. Catalyzes the elongation of a wide range of acyl-ACP by the addition of two carbons from malonyl-ACP to an acyl acceptor. Can efficiently catalyze the conversion of palmitoleoyl-ACP (cis-hexadec-9-enoyl-ACP) to cis-vaccenoyl-ACP (cis-octadec-11-enoyl-ACP), an essential step in the thermal regulation of fatty acid composition.</text>
</comment>
<dbReference type="GO" id="GO:0004315">
    <property type="term" value="F:3-oxoacyl-[acyl-carrier-protein] synthase activity"/>
    <property type="evidence" value="ECO:0007669"/>
    <property type="project" value="UniProtKB-UniRule"/>
</dbReference>
<dbReference type="InterPro" id="IPR000794">
    <property type="entry name" value="Beta-ketoacyl_synthase"/>
</dbReference>
<dbReference type="Pfam" id="PF02801">
    <property type="entry name" value="Ketoacyl-synt_C"/>
    <property type="match status" value="1"/>
</dbReference>
<dbReference type="InterPro" id="IPR014031">
    <property type="entry name" value="Ketoacyl_synth_C"/>
</dbReference>
<keyword evidence="7" id="KW-0276">Fatty acid metabolism</keyword>
<comment type="caution">
    <text evidence="18">The sequence shown here is derived from an EMBL/GenBank/DDBJ whole genome shotgun (WGS) entry which is preliminary data.</text>
</comment>
<comment type="pathway">
    <text evidence="1 14">Lipid metabolism; fatty acid biosynthesis.</text>
</comment>
<keyword evidence="6 14" id="KW-0808">Transferase</keyword>
<dbReference type="EMBL" id="BMMS01000001">
    <property type="protein sequence ID" value="GGO80551.1"/>
    <property type="molecule type" value="Genomic_DNA"/>
</dbReference>
<name>A0A917ZCZ8_9ACTN</name>
<evidence type="ECO:0000313" key="18">
    <source>
        <dbReference type="EMBL" id="GGO80551.1"/>
    </source>
</evidence>
<dbReference type="CDD" id="cd00834">
    <property type="entry name" value="KAS_I_II"/>
    <property type="match status" value="1"/>
</dbReference>
<evidence type="ECO:0000256" key="1">
    <source>
        <dbReference type="ARBA" id="ARBA00005194"/>
    </source>
</evidence>
<evidence type="ECO:0000256" key="5">
    <source>
        <dbReference type="ARBA" id="ARBA00022516"/>
    </source>
</evidence>
<evidence type="ECO:0000256" key="3">
    <source>
        <dbReference type="ARBA" id="ARBA00012356"/>
    </source>
</evidence>